<evidence type="ECO:0000256" key="1">
    <source>
        <dbReference type="SAM" id="Coils"/>
    </source>
</evidence>
<feature type="coiled-coil region" evidence="1">
    <location>
        <begin position="232"/>
        <end position="276"/>
    </location>
</feature>
<protein>
    <recommendedName>
        <fullName evidence="4">G domain-containing protein</fullName>
    </recommendedName>
</protein>
<evidence type="ECO:0000313" key="3">
    <source>
        <dbReference type="Proteomes" id="UP000309038"/>
    </source>
</evidence>
<accession>A0A4S4KEI7</accession>
<proteinExistence type="predicted"/>
<gene>
    <name evidence="2" type="ORF">EW026_g5438</name>
</gene>
<sequence length="572" mass="64543">MSAFKANMNDFFLVMGPTGSGKSTAVERRLHSCTSTVRAAQSFQLSDHSINLVDTPAFDDATFSEADVLKKISDHLASTYRSGQKLNGIIYMHRISDCRLSGPSRRIFKLFQRLCGEEAFGNVVIVTNMWDKVPPEVGAEREAELETDQYLFKSILEKGGKMFRHNNTVPSAHMILLHLASKSPVVLRIQKELVDQSRSLAQTAVGVELNRQMSDALDSRAGIFANNPAMLIREKAEALKQTMEVIEALEAEKAARVEAEKELGRLREEAEKTKDAGTQNIVHNYESGYRLSGIIYMHRISDFRVGGVSRRNFSMFRKLCGDETLKNVVIVTNMWGEVTLERGAARELELATDDLLFKPVLSNGARMVRHSNIVSSAEAVLLYLIHNRPRALQIQQELVDDGKDISETAAGQELARELVKLEKKHREQLAEVQKELKEAMKAKDTQTKKELEHVRKTLEDSIAKVENDRLRLSEEYAEEKKRTDIRVQEVMNTFKEERESRAQREQELSRLIQDLERENRISAAEREDLLAQIESLQNQQREGFFLGLGKILDAAFMFASGAALLGGFGNCI</sequence>
<dbReference type="AlphaFoldDB" id="A0A4S4KEI7"/>
<keyword evidence="1" id="KW-0175">Coiled coil</keyword>
<dbReference type="CDD" id="cd00882">
    <property type="entry name" value="Ras_like_GTPase"/>
    <property type="match status" value="1"/>
</dbReference>
<name>A0A4S4KEI7_9APHY</name>
<comment type="caution">
    <text evidence="2">The sequence shown here is derived from an EMBL/GenBank/DDBJ whole genome shotgun (WGS) entry which is preliminary data.</text>
</comment>
<evidence type="ECO:0000313" key="2">
    <source>
        <dbReference type="EMBL" id="THG96386.1"/>
    </source>
</evidence>
<reference evidence="2 3" key="1">
    <citation type="submission" date="2019-02" db="EMBL/GenBank/DDBJ databases">
        <title>Genome sequencing of the rare red list fungi Phlebia centrifuga.</title>
        <authorList>
            <person name="Buettner E."/>
            <person name="Kellner H."/>
        </authorList>
    </citation>
    <scope>NUCLEOTIDE SEQUENCE [LARGE SCALE GENOMIC DNA]</scope>
    <source>
        <strain evidence="2 3">DSM 108282</strain>
    </source>
</reference>
<keyword evidence="3" id="KW-1185">Reference proteome</keyword>
<dbReference type="Proteomes" id="UP000309038">
    <property type="component" value="Unassembled WGS sequence"/>
</dbReference>
<organism evidence="2 3">
    <name type="scientific">Hermanssonia centrifuga</name>
    <dbReference type="NCBI Taxonomy" id="98765"/>
    <lineage>
        <taxon>Eukaryota</taxon>
        <taxon>Fungi</taxon>
        <taxon>Dikarya</taxon>
        <taxon>Basidiomycota</taxon>
        <taxon>Agaricomycotina</taxon>
        <taxon>Agaricomycetes</taxon>
        <taxon>Polyporales</taxon>
        <taxon>Meruliaceae</taxon>
        <taxon>Hermanssonia</taxon>
    </lineage>
</organism>
<dbReference type="InterPro" id="IPR027417">
    <property type="entry name" value="P-loop_NTPase"/>
</dbReference>
<dbReference type="Gene3D" id="3.40.50.300">
    <property type="entry name" value="P-loop containing nucleotide triphosphate hydrolases"/>
    <property type="match status" value="2"/>
</dbReference>
<evidence type="ECO:0008006" key="4">
    <source>
        <dbReference type="Google" id="ProtNLM"/>
    </source>
</evidence>
<feature type="coiled-coil region" evidence="1">
    <location>
        <begin position="411"/>
        <end position="539"/>
    </location>
</feature>
<dbReference type="SUPFAM" id="SSF52540">
    <property type="entry name" value="P-loop containing nucleoside triphosphate hydrolases"/>
    <property type="match status" value="1"/>
</dbReference>
<dbReference type="EMBL" id="SGPJ01000239">
    <property type="protein sequence ID" value="THG96386.1"/>
    <property type="molecule type" value="Genomic_DNA"/>
</dbReference>